<feature type="transmembrane region" description="Helical" evidence="4">
    <location>
        <begin position="79"/>
        <end position="100"/>
    </location>
</feature>
<gene>
    <name evidence="5" type="ORF">BKD30_04980</name>
</gene>
<feature type="transmembrane region" description="Helical" evidence="4">
    <location>
        <begin position="112"/>
        <end position="133"/>
    </location>
</feature>
<evidence type="ECO:0000313" key="5">
    <source>
        <dbReference type="EMBL" id="OMH26320.1"/>
    </source>
</evidence>
<proteinExistence type="inferred from homology"/>
<dbReference type="PIRSF" id="PIRSF016661">
    <property type="entry name" value="BioY"/>
    <property type="match status" value="1"/>
</dbReference>
<dbReference type="RefSeq" id="WP_076702824.1">
    <property type="nucleotide sequence ID" value="NZ_MRDE01000022.1"/>
</dbReference>
<keyword evidence="2 4" id="KW-0472">Membrane</keyword>
<accession>A0A1R1LFL1</accession>
<dbReference type="GO" id="GO:0015225">
    <property type="term" value="F:biotin transmembrane transporter activity"/>
    <property type="evidence" value="ECO:0007669"/>
    <property type="project" value="UniProtKB-UniRule"/>
</dbReference>
<feature type="transmembrane region" description="Helical" evidence="4">
    <location>
        <begin position="30"/>
        <end position="48"/>
    </location>
</feature>
<evidence type="ECO:0000256" key="1">
    <source>
        <dbReference type="ARBA" id="ARBA00010692"/>
    </source>
</evidence>
<evidence type="ECO:0000256" key="3">
    <source>
        <dbReference type="SAM" id="MobiDB-lite"/>
    </source>
</evidence>
<protein>
    <recommendedName>
        <fullName evidence="2">Biotin transporter</fullName>
    </recommendedName>
</protein>
<keyword evidence="4" id="KW-1133">Transmembrane helix</keyword>
<feature type="transmembrane region" description="Helical" evidence="4">
    <location>
        <begin position="54"/>
        <end position="74"/>
    </location>
</feature>
<keyword evidence="6" id="KW-1185">Reference proteome</keyword>
<feature type="transmembrane region" description="Helical" evidence="4">
    <location>
        <begin position="145"/>
        <end position="169"/>
    </location>
</feature>
<dbReference type="STRING" id="554083.BKD30_04980"/>
<comment type="caution">
    <text evidence="5">The sequence shown here is derived from an EMBL/GenBank/DDBJ whole genome shotgun (WGS) entry which is preliminary data.</text>
</comment>
<dbReference type="Pfam" id="PF02632">
    <property type="entry name" value="BioY"/>
    <property type="match status" value="1"/>
</dbReference>
<dbReference type="PANTHER" id="PTHR34295:SF1">
    <property type="entry name" value="BIOTIN TRANSPORTER BIOY"/>
    <property type="match status" value="1"/>
</dbReference>
<name>A0A1R1LFL1_9MICC</name>
<dbReference type="AlphaFoldDB" id="A0A1R1LFL1"/>
<feature type="region of interest" description="Disordered" evidence="3">
    <location>
        <begin position="1"/>
        <end position="26"/>
    </location>
</feature>
<comment type="subcellular location">
    <subcellularLocation>
        <location evidence="2">Cell membrane</location>
        <topology evidence="2">Multi-pass membrane protein</topology>
    </subcellularLocation>
</comment>
<dbReference type="Proteomes" id="UP000187085">
    <property type="component" value="Unassembled WGS sequence"/>
</dbReference>
<dbReference type="GO" id="GO:0005886">
    <property type="term" value="C:plasma membrane"/>
    <property type="evidence" value="ECO:0007669"/>
    <property type="project" value="UniProtKB-SubCell"/>
</dbReference>
<evidence type="ECO:0000256" key="4">
    <source>
        <dbReference type="SAM" id="Phobius"/>
    </source>
</evidence>
<evidence type="ECO:0000313" key="6">
    <source>
        <dbReference type="Proteomes" id="UP000187085"/>
    </source>
</evidence>
<dbReference type="Gene3D" id="1.10.1760.20">
    <property type="match status" value="1"/>
</dbReference>
<keyword evidence="2" id="KW-1003">Cell membrane</keyword>
<dbReference type="PANTHER" id="PTHR34295">
    <property type="entry name" value="BIOTIN TRANSPORTER BIOY"/>
    <property type="match status" value="1"/>
</dbReference>
<keyword evidence="4" id="KW-0812">Transmembrane</keyword>
<keyword evidence="2" id="KW-0813">Transport</keyword>
<comment type="similarity">
    <text evidence="1 2">Belongs to the BioY family.</text>
</comment>
<reference evidence="5 6" key="1">
    <citation type="submission" date="2016-12" db="EMBL/GenBank/DDBJ databases">
        <title>Draft genome of Tersicoccus phoenicis 1P05MA.</title>
        <authorList>
            <person name="Nakajima Y."/>
            <person name="Yoshizawa S."/>
            <person name="Nakamura K."/>
            <person name="Ogura Y."/>
            <person name="Hayashi T."/>
            <person name="Kogure K."/>
        </authorList>
    </citation>
    <scope>NUCLEOTIDE SEQUENCE [LARGE SCALE GENOMIC DNA]</scope>
    <source>
        <strain evidence="5 6">1p05MA</strain>
    </source>
</reference>
<dbReference type="InterPro" id="IPR003784">
    <property type="entry name" value="BioY"/>
</dbReference>
<sequence length="215" mass="21377">MPATRDRRPTPGTGSAVPGTRPGGRRRWDATDLSLIGVFTALVAAASLAPAVPLAAGVPITLQTLAVMLTALLLGPARAFAAVGLYVLLGLAGLPILAGFRGGLAVLAGPSAGYLIAFPFAAAVTGALAALVLRRRRPSPAVRAVALFGAALAGSLLVVHPAGIAGLMVNARLGLPTAVAADLAFLPGDVLKCAAAVAVALTVHRAFPGLLGPRR</sequence>
<evidence type="ECO:0000256" key="2">
    <source>
        <dbReference type="PIRNR" id="PIRNR016661"/>
    </source>
</evidence>
<dbReference type="EMBL" id="MRDE01000022">
    <property type="protein sequence ID" value="OMH26320.1"/>
    <property type="molecule type" value="Genomic_DNA"/>
</dbReference>
<organism evidence="5 6">
    <name type="scientific">Tersicoccus phoenicis</name>
    <dbReference type="NCBI Taxonomy" id="554083"/>
    <lineage>
        <taxon>Bacteria</taxon>
        <taxon>Bacillati</taxon>
        <taxon>Actinomycetota</taxon>
        <taxon>Actinomycetes</taxon>
        <taxon>Micrococcales</taxon>
        <taxon>Micrococcaceae</taxon>
        <taxon>Tersicoccus</taxon>
    </lineage>
</organism>
<dbReference type="OrthoDB" id="1496139at2"/>